<dbReference type="Proteomes" id="UP001140949">
    <property type="component" value="Unassembled WGS sequence"/>
</dbReference>
<organism evidence="1 2">
    <name type="scientific">Iris pallida</name>
    <name type="common">Sweet iris</name>
    <dbReference type="NCBI Taxonomy" id="29817"/>
    <lineage>
        <taxon>Eukaryota</taxon>
        <taxon>Viridiplantae</taxon>
        <taxon>Streptophyta</taxon>
        <taxon>Embryophyta</taxon>
        <taxon>Tracheophyta</taxon>
        <taxon>Spermatophyta</taxon>
        <taxon>Magnoliopsida</taxon>
        <taxon>Liliopsida</taxon>
        <taxon>Asparagales</taxon>
        <taxon>Iridaceae</taxon>
        <taxon>Iridoideae</taxon>
        <taxon>Irideae</taxon>
        <taxon>Iris</taxon>
    </lineage>
</organism>
<dbReference type="AlphaFoldDB" id="A0AAX6DKN8"/>
<reference evidence="1" key="1">
    <citation type="journal article" date="2023" name="GigaByte">
        <title>Genome assembly of the bearded iris, Iris pallida Lam.</title>
        <authorList>
            <person name="Bruccoleri R.E."/>
            <person name="Oakeley E.J."/>
            <person name="Faust A.M.E."/>
            <person name="Altorfer M."/>
            <person name="Dessus-Babus S."/>
            <person name="Burckhardt D."/>
            <person name="Oertli M."/>
            <person name="Naumann U."/>
            <person name="Petersen F."/>
            <person name="Wong J."/>
        </authorList>
    </citation>
    <scope>NUCLEOTIDE SEQUENCE</scope>
    <source>
        <strain evidence="1">GSM-AAB239-AS_SAM_17_03QT</strain>
    </source>
</reference>
<accession>A0AAX6DKN8</accession>
<dbReference type="EMBL" id="JANAVB010043820">
    <property type="protein sequence ID" value="KAJ6792288.1"/>
    <property type="molecule type" value="Genomic_DNA"/>
</dbReference>
<proteinExistence type="predicted"/>
<gene>
    <name evidence="1" type="ORF">M6B38_240145</name>
</gene>
<evidence type="ECO:0000313" key="1">
    <source>
        <dbReference type="EMBL" id="KAJ6792288.1"/>
    </source>
</evidence>
<sequence length="171" mass="18474">MAARRGSTMRPTAFSRVEARRRGQCSALEGEGNTTVVAPDYRCVRCRSSEGGSPWPAHTVAEVQVSRPLGGGQGAVMAMKVAHEQSAAPRRQGGGSVGLRLVEANAILSFFFSTTTPAAAGRGFNGVPNALSLHEDLHLDRSSEVIARRQHRIVQGYAPFLCCWRRRVLDD</sequence>
<protein>
    <submittedName>
        <fullName evidence="1">Uncharacterized protein</fullName>
    </submittedName>
</protein>
<comment type="caution">
    <text evidence="1">The sequence shown here is derived from an EMBL/GenBank/DDBJ whole genome shotgun (WGS) entry which is preliminary data.</text>
</comment>
<reference evidence="1" key="2">
    <citation type="submission" date="2023-04" db="EMBL/GenBank/DDBJ databases">
        <authorList>
            <person name="Bruccoleri R.E."/>
            <person name="Oakeley E.J."/>
            <person name="Faust A.-M."/>
            <person name="Dessus-Babus S."/>
            <person name="Altorfer M."/>
            <person name="Burckhardt D."/>
            <person name="Oertli M."/>
            <person name="Naumann U."/>
            <person name="Petersen F."/>
            <person name="Wong J."/>
        </authorList>
    </citation>
    <scope>NUCLEOTIDE SEQUENCE</scope>
    <source>
        <strain evidence="1">GSM-AAB239-AS_SAM_17_03QT</strain>
        <tissue evidence="1">Leaf</tissue>
    </source>
</reference>
<evidence type="ECO:0000313" key="2">
    <source>
        <dbReference type="Proteomes" id="UP001140949"/>
    </source>
</evidence>
<name>A0AAX6DKN8_IRIPA</name>
<keyword evidence="2" id="KW-1185">Reference proteome</keyword>